<accession>A0A0E9S819</accession>
<sequence length="28" mass="3244">MCVCLLLAVSLLACHFVTKPYFWLLVFL</sequence>
<dbReference type="EMBL" id="GBXM01071889">
    <property type="protein sequence ID" value="JAH36688.1"/>
    <property type="molecule type" value="Transcribed_RNA"/>
</dbReference>
<protein>
    <submittedName>
        <fullName evidence="1">Uncharacterized protein</fullName>
    </submittedName>
</protein>
<name>A0A0E9S819_ANGAN</name>
<reference evidence="1" key="2">
    <citation type="journal article" date="2015" name="Fish Shellfish Immunol.">
        <title>Early steps in the European eel (Anguilla anguilla)-Vibrio vulnificus interaction in the gills: Role of the RtxA13 toxin.</title>
        <authorList>
            <person name="Callol A."/>
            <person name="Pajuelo D."/>
            <person name="Ebbesson L."/>
            <person name="Teles M."/>
            <person name="MacKenzie S."/>
            <person name="Amaro C."/>
        </authorList>
    </citation>
    <scope>NUCLEOTIDE SEQUENCE</scope>
</reference>
<reference evidence="1" key="1">
    <citation type="submission" date="2014-11" db="EMBL/GenBank/DDBJ databases">
        <authorList>
            <person name="Amaro Gonzalez C."/>
        </authorList>
    </citation>
    <scope>NUCLEOTIDE SEQUENCE</scope>
</reference>
<evidence type="ECO:0000313" key="1">
    <source>
        <dbReference type="EMBL" id="JAH36688.1"/>
    </source>
</evidence>
<dbReference type="AlphaFoldDB" id="A0A0E9S819"/>
<organism evidence="1">
    <name type="scientific">Anguilla anguilla</name>
    <name type="common">European freshwater eel</name>
    <name type="synonym">Muraena anguilla</name>
    <dbReference type="NCBI Taxonomy" id="7936"/>
    <lineage>
        <taxon>Eukaryota</taxon>
        <taxon>Metazoa</taxon>
        <taxon>Chordata</taxon>
        <taxon>Craniata</taxon>
        <taxon>Vertebrata</taxon>
        <taxon>Euteleostomi</taxon>
        <taxon>Actinopterygii</taxon>
        <taxon>Neopterygii</taxon>
        <taxon>Teleostei</taxon>
        <taxon>Anguilliformes</taxon>
        <taxon>Anguillidae</taxon>
        <taxon>Anguilla</taxon>
    </lineage>
</organism>
<proteinExistence type="predicted"/>